<sequence length="376" mass="40476">MALPIGKLAIVVGAGIAGSVLANEGQFSKVSDFFSGAFKVILKHLKEDESQLKEASNDTSLMAQVNSLRQELKMLASSRSITVVTGNSQSGTTTYAVPVIVIGVAGYGYIWWKGWKLSDMMFATRRSLSEACASVGKQLDQVSTSITAAKRHLSLRIDCVDNSLDQCAELNAATKDEVFELRGDLKHIGFDVESVQRAVQGLEFKIGRIEGKQDLTNQGVYHLCQFVHKLEERKHTQIIQVSSSSKPALENSKSASNAFSGHQASSSSSPLALEPASSALGSGSFMKGSSSSPRSSEQRVPATRSSSGLKELQGISEVAEASSPHIYEKTECQDEFKGSSANSNMFGWKFPGLNATFLQRSRSATYSFNKGLSPKP</sequence>
<dbReference type="InterPro" id="IPR012458">
    <property type="entry name" value="DUF1664"/>
</dbReference>
<dbReference type="PANTHER" id="PTHR47289">
    <property type="entry name" value="TRANSCRIPTION FACTOR, PUTATIVE (DUF1664)-RELATED"/>
    <property type="match status" value="1"/>
</dbReference>
<evidence type="ECO:0000259" key="3">
    <source>
        <dbReference type="Pfam" id="PF07889"/>
    </source>
</evidence>
<feature type="signal peptide" evidence="2">
    <location>
        <begin position="1"/>
        <end position="22"/>
    </location>
</feature>
<evidence type="ECO:0000256" key="2">
    <source>
        <dbReference type="SAM" id="SignalP"/>
    </source>
</evidence>
<name>A9NXI1_PICSI</name>
<evidence type="ECO:0000313" key="4">
    <source>
        <dbReference type="EMBL" id="ABK25342.1"/>
    </source>
</evidence>
<dbReference type="Pfam" id="PF07889">
    <property type="entry name" value="DUF1664"/>
    <property type="match status" value="1"/>
</dbReference>
<dbReference type="AlphaFoldDB" id="A9NXI1"/>
<evidence type="ECO:0000256" key="1">
    <source>
        <dbReference type="SAM" id="MobiDB-lite"/>
    </source>
</evidence>
<reference evidence="4" key="1">
    <citation type="journal article" date="2008" name="BMC Genomics">
        <title>A conifer genomics resource of 200,000 spruce (Picea spp.) ESTs and 6,464 high-quality, sequence-finished full-length cDNAs for Sitka spruce (Picea sitchensis).</title>
        <authorList>
            <person name="Ralph S.G."/>
            <person name="Chun H.J."/>
            <person name="Kolosova N."/>
            <person name="Cooper D."/>
            <person name="Oddy C."/>
            <person name="Ritland C.E."/>
            <person name="Kirkpatrick R."/>
            <person name="Moore R."/>
            <person name="Barber S."/>
            <person name="Holt R.A."/>
            <person name="Jones S.J."/>
            <person name="Marra M.A."/>
            <person name="Douglas C.J."/>
            <person name="Ritland K."/>
            <person name="Bohlmann J."/>
        </authorList>
    </citation>
    <scope>NUCLEOTIDE SEQUENCE</scope>
    <source>
        <tissue evidence="4">Green portion of the leader tissue</tissue>
    </source>
</reference>
<organism evidence="4">
    <name type="scientific">Picea sitchensis</name>
    <name type="common">Sitka spruce</name>
    <name type="synonym">Pinus sitchensis</name>
    <dbReference type="NCBI Taxonomy" id="3332"/>
    <lineage>
        <taxon>Eukaryota</taxon>
        <taxon>Viridiplantae</taxon>
        <taxon>Streptophyta</taxon>
        <taxon>Embryophyta</taxon>
        <taxon>Tracheophyta</taxon>
        <taxon>Spermatophyta</taxon>
        <taxon>Pinopsida</taxon>
        <taxon>Pinidae</taxon>
        <taxon>Conifers I</taxon>
        <taxon>Pinales</taxon>
        <taxon>Pinaceae</taxon>
        <taxon>Picea</taxon>
    </lineage>
</organism>
<accession>A9NXI1</accession>
<feature type="compositionally biased region" description="Polar residues" evidence="1">
    <location>
        <begin position="241"/>
        <end position="255"/>
    </location>
</feature>
<feature type="chain" id="PRO_5002741818" description="DUF1664 domain-containing protein" evidence="2">
    <location>
        <begin position="23"/>
        <end position="376"/>
    </location>
</feature>
<feature type="compositionally biased region" description="Low complexity" evidence="1">
    <location>
        <begin position="256"/>
        <end position="295"/>
    </location>
</feature>
<dbReference type="EMBL" id="EF086054">
    <property type="protein sequence ID" value="ABK25342.1"/>
    <property type="molecule type" value="mRNA"/>
</dbReference>
<feature type="domain" description="DUF1664" evidence="3">
    <location>
        <begin position="92"/>
        <end position="213"/>
    </location>
</feature>
<dbReference type="OMA" id="AFKIAWR"/>
<protein>
    <recommendedName>
        <fullName evidence="3">DUF1664 domain-containing protein</fullName>
    </recommendedName>
</protein>
<proteinExistence type="evidence at transcript level"/>
<keyword evidence="2" id="KW-0732">Signal</keyword>
<feature type="region of interest" description="Disordered" evidence="1">
    <location>
        <begin position="241"/>
        <end position="313"/>
    </location>
</feature>
<dbReference type="PANTHER" id="PTHR47289:SF2">
    <property type="entry name" value="TRANSCRIPTION FACTOR, PUTATIVE (DUF1664)-RELATED"/>
    <property type="match status" value="1"/>
</dbReference>